<accession>A0A6N9HM16</accession>
<dbReference type="SUPFAM" id="SSF56601">
    <property type="entry name" value="beta-lactamase/transpeptidase-like"/>
    <property type="match status" value="1"/>
</dbReference>
<dbReference type="EMBL" id="WWCJ01000016">
    <property type="protein sequence ID" value="MYN04409.1"/>
    <property type="molecule type" value="Genomic_DNA"/>
</dbReference>
<dbReference type="GO" id="GO:0016787">
    <property type="term" value="F:hydrolase activity"/>
    <property type="evidence" value="ECO:0007669"/>
    <property type="project" value="UniProtKB-KW"/>
</dbReference>
<dbReference type="Gene3D" id="3.40.710.10">
    <property type="entry name" value="DD-peptidase/beta-lactamase superfamily"/>
    <property type="match status" value="1"/>
</dbReference>
<gene>
    <name evidence="2" type="ORF">GTP41_20160</name>
</gene>
<name>A0A6N9HM16_9BURK</name>
<sequence length="324" mass="35041">MRPLFNADAPGAAVLVAKNGKTMFRQGYGLADLATHQPIDPGMAFRLGSITKQFTAAAILLLVEQGKLNVRDDFREHLPGFPDKGTSITIEHLLTHTSGIPCFTGFGEYEANMATDMTVEGMLATFQDLPLEFTPGERFEYCNSGYFLLGAIIEAVSEMSYAAYLANNIFTPLGMLHTAYEGHQRNPVTQVRGYSHDEENFVTADTLSMSQPYAAGALVSTVDDLARWDQAISSCQLLPEASWRKAFTAYTLNDGSSTGYGYGWDVGDLHGSPKLEHDGGINGFATHAMRLPGHGLFIAVLTNSDSGIVDAKEIANDIAAIATR</sequence>
<dbReference type="Proteomes" id="UP000448575">
    <property type="component" value="Unassembled WGS sequence"/>
</dbReference>
<dbReference type="InterPro" id="IPR012338">
    <property type="entry name" value="Beta-lactam/transpept-like"/>
</dbReference>
<comment type="caution">
    <text evidence="2">The sequence shown here is derived from an EMBL/GenBank/DDBJ whole genome shotgun (WGS) entry which is preliminary data.</text>
</comment>
<evidence type="ECO:0000313" key="3">
    <source>
        <dbReference type="Proteomes" id="UP000448575"/>
    </source>
</evidence>
<feature type="domain" description="Beta-lactamase-related" evidence="1">
    <location>
        <begin position="8"/>
        <end position="321"/>
    </location>
</feature>
<keyword evidence="3" id="KW-1185">Reference proteome</keyword>
<proteinExistence type="predicted"/>
<dbReference type="Pfam" id="PF00144">
    <property type="entry name" value="Beta-lactamase"/>
    <property type="match status" value="1"/>
</dbReference>
<dbReference type="AlphaFoldDB" id="A0A6N9HM16"/>
<reference evidence="2 3" key="1">
    <citation type="submission" date="2019-12" db="EMBL/GenBank/DDBJ databases">
        <title>Novel species isolated from a subtropical stream in China.</title>
        <authorList>
            <person name="Lu H."/>
        </authorList>
    </citation>
    <scope>NUCLEOTIDE SEQUENCE [LARGE SCALE GENOMIC DNA]</scope>
    <source>
        <strain evidence="2 3">DS3</strain>
    </source>
</reference>
<dbReference type="PANTHER" id="PTHR46825:SF9">
    <property type="entry name" value="BETA-LACTAMASE-RELATED DOMAIN-CONTAINING PROTEIN"/>
    <property type="match status" value="1"/>
</dbReference>
<dbReference type="RefSeq" id="WP_161027365.1">
    <property type="nucleotide sequence ID" value="NZ_WWCJ01000016.1"/>
</dbReference>
<protein>
    <submittedName>
        <fullName evidence="2">Serine hydrolase</fullName>
    </submittedName>
</protein>
<dbReference type="PANTHER" id="PTHR46825">
    <property type="entry name" value="D-ALANYL-D-ALANINE-CARBOXYPEPTIDASE/ENDOPEPTIDASE AMPH"/>
    <property type="match status" value="1"/>
</dbReference>
<organism evidence="2 3">
    <name type="scientific">Pseudoduganella guangdongensis</name>
    <dbReference type="NCBI Taxonomy" id="2692179"/>
    <lineage>
        <taxon>Bacteria</taxon>
        <taxon>Pseudomonadati</taxon>
        <taxon>Pseudomonadota</taxon>
        <taxon>Betaproteobacteria</taxon>
        <taxon>Burkholderiales</taxon>
        <taxon>Oxalobacteraceae</taxon>
        <taxon>Telluria group</taxon>
        <taxon>Pseudoduganella</taxon>
    </lineage>
</organism>
<evidence type="ECO:0000313" key="2">
    <source>
        <dbReference type="EMBL" id="MYN04409.1"/>
    </source>
</evidence>
<dbReference type="InterPro" id="IPR001466">
    <property type="entry name" value="Beta-lactam-related"/>
</dbReference>
<evidence type="ECO:0000259" key="1">
    <source>
        <dbReference type="Pfam" id="PF00144"/>
    </source>
</evidence>
<keyword evidence="2" id="KW-0378">Hydrolase</keyword>
<dbReference type="InterPro" id="IPR050491">
    <property type="entry name" value="AmpC-like"/>
</dbReference>